<dbReference type="Proteomes" id="UP001189624">
    <property type="component" value="Chromosome 6"/>
</dbReference>
<keyword evidence="3" id="KW-1185">Reference proteome</keyword>
<protein>
    <submittedName>
        <fullName evidence="2">Uncharacterized protein</fullName>
    </submittedName>
</protein>
<evidence type="ECO:0000313" key="2">
    <source>
        <dbReference type="EMBL" id="CAJ1965132.1"/>
    </source>
</evidence>
<evidence type="ECO:0000313" key="3">
    <source>
        <dbReference type="Proteomes" id="UP001189624"/>
    </source>
</evidence>
<keyword evidence="1" id="KW-1133">Transmembrane helix</keyword>
<proteinExistence type="predicted"/>
<gene>
    <name evidence="2" type="ORF">AYBTSS11_LOCUS20678</name>
</gene>
<sequence>MNLKIFPIYVDSNNSHVFNKSEVLRIRDLFIDFNLPGNDFLGPYEIVDFILLDLCSGISKSALAGIVLGAIAFFVTLSAIVTILIWRIRLRYNHTPSKRPKAMNLGTDKAKKVQTPLHCTLPIH</sequence>
<accession>A0AA86SM58</accession>
<keyword evidence="1" id="KW-0812">Transmembrane</keyword>
<evidence type="ECO:0000256" key="1">
    <source>
        <dbReference type="SAM" id="Phobius"/>
    </source>
</evidence>
<keyword evidence="1" id="KW-0472">Membrane</keyword>
<organism evidence="2 3">
    <name type="scientific">Sphenostylis stenocarpa</name>
    <dbReference type="NCBI Taxonomy" id="92480"/>
    <lineage>
        <taxon>Eukaryota</taxon>
        <taxon>Viridiplantae</taxon>
        <taxon>Streptophyta</taxon>
        <taxon>Embryophyta</taxon>
        <taxon>Tracheophyta</taxon>
        <taxon>Spermatophyta</taxon>
        <taxon>Magnoliopsida</taxon>
        <taxon>eudicotyledons</taxon>
        <taxon>Gunneridae</taxon>
        <taxon>Pentapetalae</taxon>
        <taxon>rosids</taxon>
        <taxon>fabids</taxon>
        <taxon>Fabales</taxon>
        <taxon>Fabaceae</taxon>
        <taxon>Papilionoideae</taxon>
        <taxon>50 kb inversion clade</taxon>
        <taxon>NPAAA clade</taxon>
        <taxon>indigoferoid/millettioid clade</taxon>
        <taxon>Phaseoleae</taxon>
        <taxon>Sphenostylis</taxon>
    </lineage>
</organism>
<feature type="transmembrane region" description="Helical" evidence="1">
    <location>
        <begin position="62"/>
        <end position="86"/>
    </location>
</feature>
<reference evidence="2" key="1">
    <citation type="submission" date="2023-10" db="EMBL/GenBank/DDBJ databases">
        <authorList>
            <person name="Domelevo Entfellner J.-B."/>
        </authorList>
    </citation>
    <scope>NUCLEOTIDE SEQUENCE</scope>
</reference>
<dbReference type="EMBL" id="OY731403">
    <property type="protein sequence ID" value="CAJ1965132.1"/>
    <property type="molecule type" value="Genomic_DNA"/>
</dbReference>
<name>A0AA86SM58_9FABA</name>
<feature type="non-terminal residue" evidence="2">
    <location>
        <position position="124"/>
    </location>
</feature>
<dbReference type="Gramene" id="rna-AYBTSS11_LOCUS20678">
    <property type="protein sequence ID" value="CAJ1965132.1"/>
    <property type="gene ID" value="gene-AYBTSS11_LOCUS20678"/>
</dbReference>
<dbReference type="AlphaFoldDB" id="A0AA86SM58"/>